<evidence type="ECO:0000313" key="12">
    <source>
        <dbReference type="EMBL" id="KAF2458385.1"/>
    </source>
</evidence>
<evidence type="ECO:0000256" key="3">
    <source>
        <dbReference type="ARBA" id="ARBA00022771"/>
    </source>
</evidence>
<reference evidence="12" key="1">
    <citation type="journal article" date="2020" name="Stud. Mycol.">
        <title>101 Dothideomycetes genomes: a test case for predicting lifestyles and emergence of pathogens.</title>
        <authorList>
            <person name="Haridas S."/>
            <person name="Albert R."/>
            <person name="Binder M."/>
            <person name="Bloem J."/>
            <person name="Labutti K."/>
            <person name="Salamov A."/>
            <person name="Andreopoulos B."/>
            <person name="Baker S."/>
            <person name="Barry K."/>
            <person name="Bills G."/>
            <person name="Bluhm B."/>
            <person name="Cannon C."/>
            <person name="Castanera R."/>
            <person name="Culley D."/>
            <person name="Daum C."/>
            <person name="Ezra D."/>
            <person name="Gonzalez J."/>
            <person name="Henrissat B."/>
            <person name="Kuo A."/>
            <person name="Liang C."/>
            <person name="Lipzen A."/>
            <person name="Lutzoni F."/>
            <person name="Magnuson J."/>
            <person name="Mondo S."/>
            <person name="Nolan M."/>
            <person name="Ohm R."/>
            <person name="Pangilinan J."/>
            <person name="Park H.-J."/>
            <person name="Ramirez L."/>
            <person name="Alfaro M."/>
            <person name="Sun H."/>
            <person name="Tritt A."/>
            <person name="Yoshinaga Y."/>
            <person name="Zwiers L.-H."/>
            <person name="Turgeon B."/>
            <person name="Goodwin S."/>
            <person name="Spatafora J."/>
            <person name="Crous P."/>
            <person name="Grigoriev I."/>
        </authorList>
    </citation>
    <scope>NUCLEOTIDE SEQUENCE</scope>
    <source>
        <strain evidence="12">ATCC 16933</strain>
    </source>
</reference>
<dbReference type="FunFam" id="3.30.50.10:FF:000007">
    <property type="entry name" value="Nitrogen regulatory AreA, N-terminal"/>
    <property type="match status" value="1"/>
</dbReference>
<keyword evidence="2" id="KW-0479">Metal-binding</keyword>
<dbReference type="Pfam" id="PF08550">
    <property type="entry name" value="GATA_AreA"/>
    <property type="match status" value="1"/>
</dbReference>
<evidence type="ECO:0000256" key="6">
    <source>
        <dbReference type="ARBA" id="ARBA00023063"/>
    </source>
</evidence>
<feature type="compositionally biased region" description="Basic residues" evidence="10">
    <location>
        <begin position="58"/>
        <end position="68"/>
    </location>
</feature>
<dbReference type="GO" id="GO:0008270">
    <property type="term" value="F:zinc ion binding"/>
    <property type="evidence" value="ECO:0007669"/>
    <property type="project" value="UniProtKB-KW"/>
</dbReference>
<dbReference type="InterPro" id="IPR000679">
    <property type="entry name" value="Znf_GATA"/>
</dbReference>
<dbReference type="PROSITE" id="PS00344">
    <property type="entry name" value="GATA_ZN_FINGER_1"/>
    <property type="match status" value="1"/>
</dbReference>
<dbReference type="GO" id="GO:0045944">
    <property type="term" value="P:positive regulation of transcription by RNA polymerase II"/>
    <property type="evidence" value="ECO:0007669"/>
    <property type="project" value="TreeGrafter"/>
</dbReference>
<keyword evidence="5" id="KW-0805">Transcription regulation</keyword>
<keyword evidence="4" id="KW-0862">Zinc</keyword>
<feature type="compositionally biased region" description="Polar residues" evidence="10">
    <location>
        <begin position="949"/>
        <end position="958"/>
    </location>
</feature>
<evidence type="ECO:0000256" key="8">
    <source>
        <dbReference type="ARBA" id="ARBA00023242"/>
    </source>
</evidence>
<feature type="compositionally biased region" description="Gly residues" evidence="10">
    <location>
        <begin position="988"/>
        <end position="998"/>
    </location>
</feature>
<feature type="compositionally biased region" description="Basic and acidic residues" evidence="10">
    <location>
        <begin position="749"/>
        <end position="758"/>
    </location>
</feature>
<dbReference type="PANTHER" id="PTHR10071:SF281">
    <property type="entry name" value="BOX A-BINDING FACTOR-RELATED"/>
    <property type="match status" value="1"/>
</dbReference>
<evidence type="ECO:0000256" key="10">
    <source>
        <dbReference type="SAM" id="MobiDB-lite"/>
    </source>
</evidence>
<feature type="compositionally biased region" description="Low complexity" evidence="10">
    <location>
        <begin position="320"/>
        <end position="340"/>
    </location>
</feature>
<accession>A0A6A6P2Z4</accession>
<feature type="region of interest" description="Disordered" evidence="10">
    <location>
        <begin position="687"/>
        <end position="831"/>
    </location>
</feature>
<evidence type="ECO:0000256" key="1">
    <source>
        <dbReference type="ARBA" id="ARBA00004123"/>
    </source>
</evidence>
<dbReference type="OrthoDB" id="515401at2759"/>
<feature type="compositionally biased region" description="Basic residues" evidence="10">
    <location>
        <begin position="80"/>
        <end position="108"/>
    </location>
</feature>
<evidence type="ECO:0000256" key="2">
    <source>
        <dbReference type="ARBA" id="ARBA00022723"/>
    </source>
</evidence>
<feature type="region of interest" description="Disordered" evidence="10">
    <location>
        <begin position="195"/>
        <end position="229"/>
    </location>
</feature>
<protein>
    <recommendedName>
        <fullName evidence="11">GATA-type domain-containing protein</fullName>
    </recommendedName>
</protein>
<organism evidence="12 13">
    <name type="scientific">Lineolata rhizophorae</name>
    <dbReference type="NCBI Taxonomy" id="578093"/>
    <lineage>
        <taxon>Eukaryota</taxon>
        <taxon>Fungi</taxon>
        <taxon>Dikarya</taxon>
        <taxon>Ascomycota</taxon>
        <taxon>Pezizomycotina</taxon>
        <taxon>Dothideomycetes</taxon>
        <taxon>Dothideomycetes incertae sedis</taxon>
        <taxon>Lineolatales</taxon>
        <taxon>Lineolataceae</taxon>
        <taxon>Lineolata</taxon>
    </lineage>
</organism>
<dbReference type="EMBL" id="MU001678">
    <property type="protein sequence ID" value="KAF2458385.1"/>
    <property type="molecule type" value="Genomic_DNA"/>
</dbReference>
<evidence type="ECO:0000256" key="4">
    <source>
        <dbReference type="ARBA" id="ARBA00022833"/>
    </source>
</evidence>
<dbReference type="Pfam" id="PF00320">
    <property type="entry name" value="GATA"/>
    <property type="match status" value="1"/>
</dbReference>
<keyword evidence="8" id="KW-0539">Nucleus</keyword>
<feature type="compositionally biased region" description="Low complexity" evidence="10">
    <location>
        <begin position="934"/>
        <end position="948"/>
    </location>
</feature>
<evidence type="ECO:0000259" key="11">
    <source>
        <dbReference type="PROSITE" id="PS50114"/>
    </source>
</evidence>
<dbReference type="GO" id="GO:0000981">
    <property type="term" value="F:DNA-binding transcription factor activity, RNA polymerase II-specific"/>
    <property type="evidence" value="ECO:0007669"/>
    <property type="project" value="TreeGrafter"/>
</dbReference>
<keyword evidence="3 9" id="KW-0863">Zinc-finger</keyword>
<keyword evidence="13" id="KW-1185">Reference proteome</keyword>
<dbReference type="InterPro" id="IPR039355">
    <property type="entry name" value="Transcription_factor_GATA"/>
</dbReference>
<dbReference type="Gene3D" id="3.30.50.10">
    <property type="entry name" value="Erythroid Transcription Factor GATA-1, subunit A"/>
    <property type="match status" value="1"/>
</dbReference>
<dbReference type="PRINTS" id="PR00619">
    <property type="entry name" value="GATAZNFINGER"/>
</dbReference>
<evidence type="ECO:0000313" key="13">
    <source>
        <dbReference type="Proteomes" id="UP000799766"/>
    </source>
</evidence>
<dbReference type="SMART" id="SM00401">
    <property type="entry name" value="ZnF_GATA"/>
    <property type="match status" value="1"/>
</dbReference>
<feature type="compositionally biased region" description="Low complexity" evidence="10">
    <location>
        <begin position="914"/>
        <end position="924"/>
    </location>
</feature>
<name>A0A6A6P2Z4_9PEZI</name>
<evidence type="ECO:0000256" key="5">
    <source>
        <dbReference type="ARBA" id="ARBA00023015"/>
    </source>
</evidence>
<evidence type="ECO:0000256" key="7">
    <source>
        <dbReference type="ARBA" id="ARBA00023163"/>
    </source>
</evidence>
<feature type="region of interest" description="Disordered" evidence="10">
    <location>
        <begin position="883"/>
        <end position="1073"/>
    </location>
</feature>
<dbReference type="PANTHER" id="PTHR10071">
    <property type="entry name" value="TRANSCRIPTION FACTOR GATA FAMILY MEMBER"/>
    <property type="match status" value="1"/>
</dbReference>
<dbReference type="GO" id="GO:0042128">
    <property type="term" value="P:nitrate assimilation"/>
    <property type="evidence" value="ECO:0007669"/>
    <property type="project" value="UniProtKB-KW"/>
</dbReference>
<feature type="compositionally biased region" description="Low complexity" evidence="10">
    <location>
        <begin position="976"/>
        <end position="987"/>
    </location>
</feature>
<dbReference type="PROSITE" id="PS50114">
    <property type="entry name" value="GATA_ZN_FINGER_2"/>
    <property type="match status" value="1"/>
</dbReference>
<dbReference type="CDD" id="cd00202">
    <property type="entry name" value="ZnF_GATA"/>
    <property type="match status" value="1"/>
</dbReference>
<dbReference type="InterPro" id="IPR013088">
    <property type="entry name" value="Znf_NHR/GATA"/>
</dbReference>
<sequence>MVPPPSPSPSLSPFPSVLPSLARARARRRYDVGGTSPDLVGASRRRRKAKAGVEAGRRSRRGVRRRRAAANSSESQAKARPGRIRARRTPAMRTPRYRHGRRARRRRNLLGVCGSTNAARRQQPGEEEGAGELLSSAPRPIAASSAANPSSSPQLVRFPRRHFDDHASSAASSAIQSLTSASTLDSKLDLSPSEAAARQGVLQESVFPDWKDNTGGSDLDSPEEMQKKDPLATQIWKLYHRTKTQLPNQERMENLTWRMMSMNLKRIERERKGSHRQPTRPPMTSAPSGIAQLRKSVDQQANQQASNQSDPMNLDDFIVPSSVGSPAGLSPSPSAAHGASNATAPAIPIRKPGQHDDSGFHLAHASAPPVPPATRRGNEFGYIPKHVRKTSVDDRRPRKRPAEQSPQVPAVNSIMIPNDPEAESNLNNYSLEQQSHHQQQHPSFHHPHQPQQPHSAHPSHVPFPIDTYNVENDPIISSAGPFQQQFSFSPVGSPLLSQGPFSNMYSAQSMGSSLNSADYYSPPGSAYPSTVSTPQPIPEGEQVYFDGTRHGMDIRQTQSLGNYNPHRPSNLSTSMQPQYIFSPNGDSIFSAVTTHAPHSTFTAPTFPPPGHVDPSQVLHTDYAANQPGHMDPSKHENMFTFGADSDNEDDEGGAFPDRTMPVPADYSPMDESSLDFGGGFQWDSNLPNANNQFGNNPVHQARYPGGPPPRKTVTIGPTEMVPSPQDWSQTGAGGSLGRAHGSAASVSDIRNRGNDPRRQKIPRTSSTPNTQGLAHPHHQGGLHQRPQSSPSSPPESGFSSAAASRPASPGGTKAGGQQGGQGGQGGGSGEQNGVPTTCTNCFTQTTPLWRRNPEGHPLCNACGLFLKLHGVVRPLSLKTDVIKKRNRGSGNTVPVGGAGGAGSSTRSSKKSSRKNSVAIASSQQGGAGAGGQQQQGAAGNAPNSASGNTPVTTPTSGKAASVHDSESPKSTTARKQQQQQQQQQQQVGGAGMMGGGPGQAPAPRKKEHPLLTPTMAPPHGLGAGPGAGMGASPAAAAAPHGLPMGAMSGQGVTPGAGGAGTAPQEWEWLTMSL</sequence>
<evidence type="ECO:0000256" key="9">
    <source>
        <dbReference type="PROSITE-ProRule" id="PRU00094"/>
    </source>
</evidence>
<feature type="region of interest" description="Disordered" evidence="10">
    <location>
        <begin position="26"/>
        <end position="134"/>
    </location>
</feature>
<keyword evidence="6" id="KW-0534">Nitrate assimilation</keyword>
<feature type="compositionally biased region" description="Basic and acidic residues" evidence="10">
    <location>
        <begin position="390"/>
        <end position="402"/>
    </location>
</feature>
<feature type="compositionally biased region" description="Low complexity" evidence="10">
    <location>
        <begin position="788"/>
        <end position="811"/>
    </location>
</feature>
<dbReference type="AlphaFoldDB" id="A0A6A6P2Z4"/>
<dbReference type="GO" id="GO:0005634">
    <property type="term" value="C:nucleus"/>
    <property type="evidence" value="ECO:0007669"/>
    <property type="project" value="UniProtKB-SubCell"/>
</dbReference>
<feature type="domain" description="GATA-type" evidence="11">
    <location>
        <begin position="832"/>
        <end position="885"/>
    </location>
</feature>
<feature type="compositionally biased region" description="Low complexity" evidence="10">
    <location>
        <begin position="298"/>
        <end position="310"/>
    </location>
</feature>
<dbReference type="SUPFAM" id="SSF57716">
    <property type="entry name" value="Glucocorticoid receptor-like (DNA-binding domain)"/>
    <property type="match status" value="1"/>
</dbReference>
<comment type="subcellular location">
    <subcellularLocation>
        <location evidence="1">Nucleus</location>
    </subcellularLocation>
</comment>
<dbReference type="Proteomes" id="UP000799766">
    <property type="component" value="Unassembled WGS sequence"/>
</dbReference>
<feature type="compositionally biased region" description="Low complexity" evidence="10">
    <location>
        <begin position="1030"/>
        <end position="1051"/>
    </location>
</feature>
<gene>
    <name evidence="12" type="ORF">BDY21DRAFT_414720</name>
</gene>
<dbReference type="GO" id="GO:0000978">
    <property type="term" value="F:RNA polymerase II cis-regulatory region sequence-specific DNA binding"/>
    <property type="evidence" value="ECO:0007669"/>
    <property type="project" value="TreeGrafter"/>
</dbReference>
<feature type="compositionally biased region" description="Low complexity" evidence="10">
    <location>
        <begin position="449"/>
        <end position="460"/>
    </location>
</feature>
<feature type="compositionally biased region" description="Polar residues" evidence="10">
    <location>
        <begin position="687"/>
        <end position="698"/>
    </location>
</feature>
<proteinExistence type="predicted"/>
<keyword evidence="7" id="KW-0804">Transcription</keyword>
<feature type="compositionally biased region" description="Polar residues" evidence="10">
    <location>
        <begin position="762"/>
        <end position="772"/>
    </location>
</feature>
<dbReference type="GO" id="GO:0000122">
    <property type="term" value="P:negative regulation of transcription by RNA polymerase II"/>
    <property type="evidence" value="ECO:0007669"/>
    <property type="project" value="TreeGrafter"/>
</dbReference>
<feature type="compositionally biased region" description="Gly residues" evidence="10">
    <location>
        <begin position="812"/>
        <end position="830"/>
    </location>
</feature>
<dbReference type="InterPro" id="IPR013860">
    <property type="entry name" value="AreA_GATA"/>
</dbReference>
<feature type="region of interest" description="Disordered" evidence="10">
    <location>
        <begin position="270"/>
        <end position="463"/>
    </location>
</feature>